<evidence type="ECO:0000259" key="3">
    <source>
        <dbReference type="Pfam" id="PF13406"/>
    </source>
</evidence>
<dbReference type="PANTHER" id="PTHR30163">
    <property type="entry name" value="MEMBRANE-BOUND LYTIC MUREIN TRANSGLYCOSYLASE B"/>
    <property type="match status" value="1"/>
</dbReference>
<dbReference type="PANTHER" id="PTHR30163:SF8">
    <property type="entry name" value="LYTIC MUREIN TRANSGLYCOSYLASE"/>
    <property type="match status" value="1"/>
</dbReference>
<dbReference type="Proteomes" id="UP000595198">
    <property type="component" value="Chromosome"/>
</dbReference>
<dbReference type="InterPro" id="IPR043426">
    <property type="entry name" value="MltB-like"/>
</dbReference>
<sequence>MPSNSPFDEYAHPAPRGAKPRGRSKGKKKSSRGCGCLGLTSLAVLIIIGTVGALAMFTGPVIPSLTKKPIPDNVPPAAAEPPPMIDVNAPGRTSEQLRQWAQQISPKTGISEDALRAYGNAYVIAAEQFPNCHLEWNTLAGLGKVETNHGTYSGNWLKPAHIGADGVVSPTIIGPPLDGTSGFAEVLDTDNGELDGDTEYDRAVGPMQFIPETWHRFAMDASGDGVADPNNIDDATATTARMLCSGERDLATPEGWASAIRSYNQSEQYLRDVRDAAANYALNQPA</sequence>
<organism evidence="4 6">
    <name type="scientific">Corynebacterium amycolatum</name>
    <dbReference type="NCBI Taxonomy" id="43765"/>
    <lineage>
        <taxon>Bacteria</taxon>
        <taxon>Bacillati</taxon>
        <taxon>Actinomycetota</taxon>
        <taxon>Actinomycetes</taxon>
        <taxon>Mycobacteriales</taxon>
        <taxon>Corynebacteriaceae</taxon>
        <taxon>Corynebacterium</taxon>
    </lineage>
</organism>
<feature type="region of interest" description="Disordered" evidence="1">
    <location>
        <begin position="1"/>
        <end position="33"/>
    </location>
</feature>
<keyword evidence="2" id="KW-0472">Membrane</keyword>
<protein>
    <submittedName>
        <fullName evidence="4">Lytic murein transglycosylase</fullName>
    </submittedName>
</protein>
<dbReference type="Gene3D" id="1.10.530.10">
    <property type="match status" value="1"/>
</dbReference>
<dbReference type="EMBL" id="CP066023">
    <property type="protein sequence ID" value="QQB82707.1"/>
    <property type="molecule type" value="Genomic_DNA"/>
</dbReference>
<feature type="domain" description="Transglycosylase SLT" evidence="3">
    <location>
        <begin position="203"/>
        <end position="243"/>
    </location>
</feature>
<dbReference type="CDD" id="cd13399">
    <property type="entry name" value="Slt35-like"/>
    <property type="match status" value="1"/>
</dbReference>
<accession>A0AB37GGY4</accession>
<gene>
    <name evidence="4" type="ORF">I6G95_12050</name>
    <name evidence="5" type="ORF">I6H48_12575</name>
</gene>
<dbReference type="Proteomes" id="UP000594774">
    <property type="component" value="Chromosome"/>
</dbReference>
<keyword evidence="2" id="KW-1133">Transmembrane helix</keyword>
<feature type="compositionally biased region" description="Basic residues" evidence="1">
    <location>
        <begin position="18"/>
        <end position="31"/>
    </location>
</feature>
<dbReference type="SUPFAM" id="SSF53955">
    <property type="entry name" value="Lysozyme-like"/>
    <property type="match status" value="1"/>
</dbReference>
<dbReference type="Pfam" id="PF13406">
    <property type="entry name" value="SLT_2"/>
    <property type="match status" value="1"/>
</dbReference>
<proteinExistence type="predicted"/>
<reference evidence="6 7" key="1">
    <citation type="submission" date="2020-12" db="EMBL/GenBank/DDBJ databases">
        <title>FDA dAtabase for Regulatory Grade micrObial Sequences (FDA-ARGOS): Supporting development and validation of Infectious Disease Dx tests.</title>
        <authorList>
            <person name="Sproer C."/>
            <person name="Gronow S."/>
            <person name="Severitt S."/>
            <person name="Schroder I."/>
            <person name="Tallon L."/>
            <person name="Sadzewicz L."/>
            <person name="Zhao X."/>
            <person name="Boylan J."/>
            <person name="Ott S."/>
            <person name="Bowen H."/>
            <person name="Vavikolanu K."/>
            <person name="Mehta A."/>
            <person name="Aluvathingal J."/>
            <person name="Nadendla S."/>
            <person name="Lowell S."/>
            <person name="Myers T."/>
            <person name="Yan Y."/>
            <person name="Sichtig H."/>
        </authorList>
    </citation>
    <scope>NUCLEOTIDE SEQUENCE [LARGE SCALE GENOMIC DNA]</scope>
    <source>
        <strain evidence="4 6">FDAARGOS_938</strain>
        <strain evidence="5 7">FDAARGOS_991</strain>
    </source>
</reference>
<dbReference type="GO" id="GO:0009253">
    <property type="term" value="P:peptidoglycan catabolic process"/>
    <property type="evidence" value="ECO:0007669"/>
    <property type="project" value="TreeGrafter"/>
</dbReference>
<evidence type="ECO:0000313" key="5">
    <source>
        <dbReference type="EMBL" id="QQB82707.1"/>
    </source>
</evidence>
<dbReference type="RefSeq" id="WP_049172246.1">
    <property type="nucleotide sequence ID" value="NZ_CP065628.1"/>
</dbReference>
<evidence type="ECO:0000313" key="6">
    <source>
        <dbReference type="Proteomes" id="UP000594774"/>
    </source>
</evidence>
<dbReference type="InterPro" id="IPR031304">
    <property type="entry name" value="SLT_2"/>
</dbReference>
<name>A0AB37GGY4_CORAY</name>
<evidence type="ECO:0000313" key="4">
    <source>
        <dbReference type="EMBL" id="QPR30877.1"/>
    </source>
</evidence>
<dbReference type="EMBL" id="CP065628">
    <property type="protein sequence ID" value="QPR30877.1"/>
    <property type="molecule type" value="Genomic_DNA"/>
</dbReference>
<dbReference type="AlphaFoldDB" id="A0AB37GGY4"/>
<evidence type="ECO:0000256" key="2">
    <source>
        <dbReference type="SAM" id="Phobius"/>
    </source>
</evidence>
<feature type="transmembrane region" description="Helical" evidence="2">
    <location>
        <begin position="33"/>
        <end position="57"/>
    </location>
</feature>
<evidence type="ECO:0000256" key="1">
    <source>
        <dbReference type="SAM" id="MobiDB-lite"/>
    </source>
</evidence>
<keyword evidence="2" id="KW-0812">Transmembrane</keyword>
<dbReference type="GO" id="GO:0008933">
    <property type="term" value="F:peptidoglycan lytic transglycosylase activity"/>
    <property type="evidence" value="ECO:0007669"/>
    <property type="project" value="TreeGrafter"/>
</dbReference>
<dbReference type="InterPro" id="IPR023346">
    <property type="entry name" value="Lysozyme-like_dom_sf"/>
</dbReference>
<evidence type="ECO:0000313" key="7">
    <source>
        <dbReference type="Proteomes" id="UP000595198"/>
    </source>
</evidence>
<keyword evidence="7" id="KW-1185">Reference proteome</keyword>